<keyword evidence="2" id="KW-0812">Transmembrane</keyword>
<proteinExistence type="predicted"/>
<dbReference type="RefSeq" id="WP_101394363.1">
    <property type="nucleotide sequence ID" value="NZ_PJNE01000001.1"/>
</dbReference>
<evidence type="ECO:0000313" key="3">
    <source>
        <dbReference type="EMBL" id="PKW25678.1"/>
    </source>
</evidence>
<protein>
    <recommendedName>
        <fullName evidence="5">Cell division protein FtsL</fullName>
    </recommendedName>
</protein>
<keyword evidence="2" id="KW-1133">Transmembrane helix</keyword>
<evidence type="ECO:0000256" key="2">
    <source>
        <dbReference type="SAM" id="Phobius"/>
    </source>
</evidence>
<accession>A0A2N3YFQ0</accession>
<feature type="compositionally biased region" description="Low complexity" evidence="1">
    <location>
        <begin position="163"/>
        <end position="200"/>
    </location>
</feature>
<reference evidence="3 4" key="1">
    <citation type="submission" date="2017-12" db="EMBL/GenBank/DDBJ databases">
        <title>Sequencing the genomes of 1000 Actinobacteria strains.</title>
        <authorList>
            <person name="Klenk H.-P."/>
        </authorList>
    </citation>
    <scope>NUCLEOTIDE SEQUENCE [LARGE SCALE GENOMIC DNA]</scope>
    <source>
        <strain evidence="3 4">DSM 12806</strain>
    </source>
</reference>
<evidence type="ECO:0000313" key="4">
    <source>
        <dbReference type="Proteomes" id="UP000233781"/>
    </source>
</evidence>
<evidence type="ECO:0000256" key="1">
    <source>
        <dbReference type="SAM" id="MobiDB-lite"/>
    </source>
</evidence>
<feature type="region of interest" description="Disordered" evidence="1">
    <location>
        <begin position="1"/>
        <end position="24"/>
    </location>
</feature>
<evidence type="ECO:0008006" key="5">
    <source>
        <dbReference type="Google" id="ProtNLM"/>
    </source>
</evidence>
<keyword evidence="2" id="KW-0472">Membrane</keyword>
<feature type="transmembrane region" description="Helical" evidence="2">
    <location>
        <begin position="38"/>
        <end position="60"/>
    </location>
</feature>
<organism evidence="3 4">
    <name type="scientific">Phycicoccus duodecadis</name>
    <dbReference type="NCBI Taxonomy" id="173053"/>
    <lineage>
        <taxon>Bacteria</taxon>
        <taxon>Bacillati</taxon>
        <taxon>Actinomycetota</taxon>
        <taxon>Actinomycetes</taxon>
        <taxon>Micrococcales</taxon>
        <taxon>Intrasporangiaceae</taxon>
        <taxon>Phycicoccus</taxon>
    </lineage>
</organism>
<name>A0A2N3YFQ0_9MICO</name>
<comment type="caution">
    <text evidence="3">The sequence shown here is derived from an EMBL/GenBank/DDBJ whole genome shotgun (WGS) entry which is preliminary data.</text>
</comment>
<dbReference type="AlphaFoldDB" id="A0A2N3YFQ0"/>
<feature type="region of interest" description="Disordered" evidence="1">
    <location>
        <begin position="140"/>
        <end position="200"/>
    </location>
</feature>
<gene>
    <name evidence="3" type="ORF">ATL31_0476</name>
</gene>
<dbReference type="OrthoDB" id="3403609at2"/>
<dbReference type="Proteomes" id="UP000233781">
    <property type="component" value="Unassembled WGS sequence"/>
</dbReference>
<dbReference type="EMBL" id="PJNE01000001">
    <property type="protein sequence ID" value="PKW25678.1"/>
    <property type="molecule type" value="Genomic_DNA"/>
</dbReference>
<sequence length="200" mass="20274">MSQTAVRPLQRPAARRASAPAPRSLRVVAPPAADGNGLFIALCVALVLGGFVGVLVLNTAMAKGSYTMRDLQHRSDALNDTQDDLHHALDRVSGPGPLASEARALGMVPAQTAAFLRLSDGKVLGVASKAAADSRFSVVTESASGARPAPDPKTTIPKPATRAKPGTTKPGTTKAGTTKATPSTPASPAAKAAPTPTASR</sequence>
<keyword evidence="4" id="KW-1185">Reference proteome</keyword>